<dbReference type="Proteomes" id="UP000266391">
    <property type="component" value="Unassembled WGS sequence"/>
</dbReference>
<sequence>MIADECYFELLKEKYEINLLKRRFIILSGEEGLEQEYTLERFVSFVAERGTLCIDLTYIPGIMPLSSVWVSLENYVDISDMYMNNNAAQNHMQYMEFLFSKIINLCKEGKELLFYSPNIMKCNDILLCFIENIMEYILPKFDAIFLCCSYIDKKANSNVTNLLAQHCFCVTEIPFSRWDDTKLKKMFEEIFDYKIKIKNQAFEQILTTSLGNPNRLREIVDYLISEAIIFKKDDYYICNDFDKNILFAMTKKYIINRYNNLNAELQTIIKSSSIIGDEFQSELLKNPLRLQNVDSCLREIEKITHFVYQKRGFSYVFYNRETYLSIKEIVSIEERIEWCNTLAQYYYREAEKNVILKNSIVGCNYYIASAYYYIEVSNYEKAIFIYYKTITILMSFMQYEQVLFLIEKLQDMSEKQNVTIPHLLKENLIILRATCLYSIFHFEEAAEEYKRYIEISNLDTLEYQRNLCRQAICLYSTGQTEQPYQMLAKLYNEMSVKKITKDNVEVFVNVLSNLSSIEETLRLEDCSIHFNLALSYAHDYNLTELYYSLLRKSFIVHSGINYMQMLETAKNYYKKNGALKDYAMTIHNQASFYLLNGEVDKVEINCQEAIEIFTEMGSDAVHYTYNCMGMYYCIIGNYHEALGYFRLAYKERYELFSKIVVLLNQTTTHIKLGNYACANQIMKHIECLWTDDEAETFRILKPYHYIIRAELYQKMTNMQEAYKSFMNYFECEDEINDYRFIFAANKFYQLCCNTNRAFPTELKTALKSGNAIAARLLDFDLLPVHLMFAE</sequence>
<protein>
    <submittedName>
        <fullName evidence="1">Tetratricopeptide repeat protein</fullName>
    </submittedName>
</protein>
<gene>
    <name evidence="2" type="ORF">DW654_00680</name>
    <name evidence="1" type="ORF">DW813_02795</name>
</gene>
<comment type="caution">
    <text evidence="1">The sequence shown here is derived from an EMBL/GenBank/DDBJ whole genome shotgun (WGS) entry which is preliminary data.</text>
</comment>
<evidence type="ECO:0000313" key="4">
    <source>
        <dbReference type="Proteomes" id="UP000283701"/>
    </source>
</evidence>
<dbReference type="RefSeq" id="WP_118092000.1">
    <property type="nucleotide sequence ID" value="NZ_QRHP01000001.1"/>
</dbReference>
<evidence type="ECO:0000313" key="2">
    <source>
        <dbReference type="EMBL" id="RHF87321.1"/>
    </source>
</evidence>
<evidence type="ECO:0000313" key="1">
    <source>
        <dbReference type="EMBL" id="RHD05873.1"/>
    </source>
</evidence>
<dbReference type="Gene3D" id="1.25.40.10">
    <property type="entry name" value="Tetratricopeptide repeat domain"/>
    <property type="match status" value="1"/>
</dbReference>
<dbReference type="SUPFAM" id="SSF48452">
    <property type="entry name" value="TPR-like"/>
    <property type="match status" value="2"/>
</dbReference>
<proteinExistence type="predicted"/>
<dbReference type="InterPro" id="IPR011990">
    <property type="entry name" value="TPR-like_helical_dom_sf"/>
</dbReference>
<evidence type="ECO:0000313" key="3">
    <source>
        <dbReference type="Proteomes" id="UP000266391"/>
    </source>
</evidence>
<dbReference type="EMBL" id="QSIQ01000002">
    <property type="protein sequence ID" value="RHD05873.1"/>
    <property type="molecule type" value="Genomic_DNA"/>
</dbReference>
<dbReference type="EMBL" id="QRHP01000001">
    <property type="protein sequence ID" value="RHF87321.1"/>
    <property type="molecule type" value="Genomic_DNA"/>
</dbReference>
<organism evidence="1 3">
    <name type="scientific">Roseburia inulinivorans</name>
    <dbReference type="NCBI Taxonomy" id="360807"/>
    <lineage>
        <taxon>Bacteria</taxon>
        <taxon>Bacillati</taxon>
        <taxon>Bacillota</taxon>
        <taxon>Clostridia</taxon>
        <taxon>Lachnospirales</taxon>
        <taxon>Lachnospiraceae</taxon>
        <taxon>Roseburia</taxon>
    </lineage>
</organism>
<dbReference type="AlphaFoldDB" id="A0A396AH42"/>
<reference evidence="3 4" key="1">
    <citation type="submission" date="2018-08" db="EMBL/GenBank/DDBJ databases">
        <title>A genome reference for cultivated species of the human gut microbiota.</title>
        <authorList>
            <person name="Zou Y."/>
            <person name="Xue W."/>
            <person name="Luo G."/>
        </authorList>
    </citation>
    <scope>NUCLEOTIDE SEQUENCE [LARGE SCALE GENOMIC DNA]</scope>
    <source>
        <strain evidence="2 4">AM23-23AC</strain>
        <strain evidence="1 3">AM32-8LB</strain>
    </source>
</reference>
<dbReference type="Proteomes" id="UP000283701">
    <property type="component" value="Unassembled WGS sequence"/>
</dbReference>
<name>A0A396AH42_9FIRM</name>
<accession>A0A396AH42</accession>